<comment type="caution">
    <text evidence="2">The sequence shown here is derived from an EMBL/GenBank/DDBJ whole genome shotgun (WGS) entry which is preliminary data.</text>
</comment>
<protein>
    <recommendedName>
        <fullName evidence="1">N-acetyltransferase domain-containing protein</fullName>
    </recommendedName>
</protein>
<evidence type="ECO:0000259" key="1">
    <source>
        <dbReference type="PROSITE" id="PS51186"/>
    </source>
</evidence>
<proteinExistence type="predicted"/>
<dbReference type="SUPFAM" id="SSF55729">
    <property type="entry name" value="Acyl-CoA N-acyltransferases (Nat)"/>
    <property type="match status" value="1"/>
</dbReference>
<organism evidence="2 3">
    <name type="scientific">Psychracetigena formicireducens</name>
    <dbReference type="NCBI Taxonomy" id="2986056"/>
    <lineage>
        <taxon>Bacteria</taxon>
        <taxon>Bacillati</taxon>
        <taxon>Candidatus Lithacetigenota</taxon>
        <taxon>Candidatus Psychracetigena</taxon>
    </lineage>
</organism>
<reference evidence="2 3" key="1">
    <citation type="journal article" date="2021" name="bioRxiv">
        <title>Unique metabolic strategies in Hadean analogues reveal hints for primordial physiology.</title>
        <authorList>
            <person name="Nobu M.K."/>
            <person name="Nakai R."/>
            <person name="Tamazawa S."/>
            <person name="Mori H."/>
            <person name="Toyoda A."/>
            <person name="Ijiri A."/>
            <person name="Suzuki S."/>
            <person name="Kurokawa K."/>
            <person name="Kamagata Y."/>
            <person name="Tamaki H."/>
        </authorList>
    </citation>
    <scope>NUCLEOTIDE SEQUENCE [LARGE SCALE GENOMIC DNA]</scope>
    <source>
        <strain evidence="2">BS525</strain>
    </source>
</reference>
<dbReference type="CDD" id="cd04301">
    <property type="entry name" value="NAT_SF"/>
    <property type="match status" value="1"/>
</dbReference>
<dbReference type="InterPro" id="IPR016181">
    <property type="entry name" value="Acyl_CoA_acyltransferase"/>
</dbReference>
<dbReference type="Proteomes" id="UP000811545">
    <property type="component" value="Unassembled WGS sequence"/>
</dbReference>
<evidence type="ECO:0000313" key="3">
    <source>
        <dbReference type="Proteomes" id="UP000811545"/>
    </source>
</evidence>
<dbReference type="GO" id="GO:0016747">
    <property type="term" value="F:acyltransferase activity, transferring groups other than amino-acyl groups"/>
    <property type="evidence" value="ECO:0007669"/>
    <property type="project" value="InterPro"/>
</dbReference>
<dbReference type="EMBL" id="QLTW01000133">
    <property type="protein sequence ID" value="MBT9145637.1"/>
    <property type="molecule type" value="Genomic_DNA"/>
</dbReference>
<sequence>MIMPPKTINIIDLKPENKDHIEQTAELLFEGFKTNWPEAWPDISSALTEVNEAINDENRINRIAINQQGLVMGWIGGISLYRGRVWEIHPLVVHIAHQGKGIGRLLIIDLEKQASIRGGLTLFAGSDDENYMTSLSGCDLYPEVLKHLSFIKNLKGHPYEFYLKLGFTIVGCLPDANGPGKPDIYLAKRIGKF</sequence>
<dbReference type="AlphaFoldDB" id="A0A9E2BHI4"/>
<dbReference type="InterPro" id="IPR000182">
    <property type="entry name" value="GNAT_dom"/>
</dbReference>
<gene>
    <name evidence="2" type="ORF">DDT42_01512</name>
</gene>
<name>A0A9E2BHI4_PSYF1</name>
<dbReference type="PROSITE" id="PS51186">
    <property type="entry name" value="GNAT"/>
    <property type="match status" value="1"/>
</dbReference>
<dbReference type="Gene3D" id="3.40.630.30">
    <property type="match status" value="1"/>
</dbReference>
<feature type="domain" description="N-acetyltransferase" evidence="1">
    <location>
        <begin position="11"/>
        <end position="191"/>
    </location>
</feature>
<accession>A0A9E2BHI4</accession>
<dbReference type="Pfam" id="PF00583">
    <property type="entry name" value="Acetyltransf_1"/>
    <property type="match status" value="1"/>
</dbReference>
<evidence type="ECO:0000313" key="2">
    <source>
        <dbReference type="EMBL" id="MBT9145637.1"/>
    </source>
</evidence>